<feature type="transmembrane region" description="Helical" evidence="8">
    <location>
        <begin position="158"/>
        <end position="180"/>
    </location>
</feature>
<keyword evidence="4" id="KW-1003">Cell membrane</keyword>
<dbReference type="AlphaFoldDB" id="A0A7C1BCS8"/>
<dbReference type="PANTHER" id="PTHR43057:SF1">
    <property type="entry name" value="ARSENICAL-RESISTANCE PROTEIN 3"/>
    <property type="match status" value="1"/>
</dbReference>
<dbReference type="GO" id="GO:0015104">
    <property type="term" value="F:antimonite transmembrane transporter activity"/>
    <property type="evidence" value="ECO:0007669"/>
    <property type="project" value="TreeGrafter"/>
</dbReference>
<feature type="transmembrane region" description="Helical" evidence="8">
    <location>
        <begin position="98"/>
        <end position="118"/>
    </location>
</feature>
<feature type="transmembrane region" description="Helical" evidence="8">
    <location>
        <begin position="69"/>
        <end position="92"/>
    </location>
</feature>
<evidence type="ECO:0000256" key="8">
    <source>
        <dbReference type="SAM" id="Phobius"/>
    </source>
</evidence>
<keyword evidence="7 8" id="KW-0472">Membrane</keyword>
<dbReference type="Gene3D" id="1.20.1530.20">
    <property type="match status" value="1"/>
</dbReference>
<comment type="similarity">
    <text evidence="2">Belongs to the arsenical resistance-3 (ACR3) (TC 2.A.59) family.</text>
</comment>
<sequence length="340" mass="37931">MIQKIQKNLSRNMLLYASLAMILGVLAGHYLNLKGLSKLIIPVVFIMIFPMMVNLSFSSLKKIKGSTKPLVEAMILNFIIAPSLMWLLASIFISDAKIRLALMLLSIAPASSMGLGYIGLAEGHMLTGATIVAVAFLLSIFVYPVVGHYLALGTNIPVPLTLILKNLLIILILPAVSGILLREYIEKTHGKEKFLEIKPYFSTVTLTFLYVLLFIIFASKANLILKNYYDIILLLPLAILFYGITTLLILFTNRKILQLEYGHHQAVVFTTVSKNVALTIAVLVSVFGKEGQYMAVYPAIMSIFQTIFLVSYLKLSDKVKWIFDYERSKAKDGLSKPEEM</sequence>
<dbReference type="InterPro" id="IPR004706">
    <property type="entry name" value="Arsenical-R_Acr3"/>
</dbReference>
<dbReference type="Pfam" id="PF01758">
    <property type="entry name" value="SBF"/>
    <property type="match status" value="1"/>
</dbReference>
<feature type="transmembrane region" description="Helical" evidence="8">
    <location>
        <begin position="12"/>
        <end position="33"/>
    </location>
</feature>
<feature type="transmembrane region" description="Helical" evidence="8">
    <location>
        <begin position="125"/>
        <end position="146"/>
    </location>
</feature>
<dbReference type="PANTHER" id="PTHR43057">
    <property type="entry name" value="ARSENITE EFFLUX TRANSPORTER"/>
    <property type="match status" value="1"/>
</dbReference>
<keyword evidence="3" id="KW-0813">Transport</keyword>
<comment type="caution">
    <text evidence="9">The sequence shown here is derived from an EMBL/GenBank/DDBJ whole genome shotgun (WGS) entry which is preliminary data.</text>
</comment>
<protein>
    <submittedName>
        <fullName evidence="9">Arsenic resistance protein</fullName>
    </submittedName>
</protein>
<dbReference type="GO" id="GO:0015105">
    <property type="term" value="F:arsenite transmembrane transporter activity"/>
    <property type="evidence" value="ECO:0007669"/>
    <property type="project" value="TreeGrafter"/>
</dbReference>
<evidence type="ECO:0000313" key="9">
    <source>
        <dbReference type="EMBL" id="HDM90830.1"/>
    </source>
</evidence>
<dbReference type="InterPro" id="IPR038770">
    <property type="entry name" value="Na+/solute_symporter_sf"/>
</dbReference>
<evidence type="ECO:0000256" key="7">
    <source>
        <dbReference type="ARBA" id="ARBA00023136"/>
    </source>
</evidence>
<proteinExistence type="inferred from homology"/>
<dbReference type="GO" id="GO:0005886">
    <property type="term" value="C:plasma membrane"/>
    <property type="evidence" value="ECO:0007669"/>
    <property type="project" value="UniProtKB-SubCell"/>
</dbReference>
<dbReference type="InterPro" id="IPR002657">
    <property type="entry name" value="BilAc:Na_symport/Acr3"/>
</dbReference>
<dbReference type="GO" id="GO:0015297">
    <property type="term" value="F:antiporter activity"/>
    <property type="evidence" value="ECO:0007669"/>
    <property type="project" value="InterPro"/>
</dbReference>
<feature type="transmembrane region" description="Helical" evidence="8">
    <location>
        <begin position="231"/>
        <end position="253"/>
    </location>
</feature>
<keyword evidence="6 8" id="KW-1133">Transmembrane helix</keyword>
<keyword evidence="5 8" id="KW-0812">Transmembrane</keyword>
<dbReference type="Proteomes" id="UP000885931">
    <property type="component" value="Unassembled WGS sequence"/>
</dbReference>
<feature type="transmembrane region" description="Helical" evidence="8">
    <location>
        <begin position="265"/>
        <end position="288"/>
    </location>
</feature>
<evidence type="ECO:0000256" key="3">
    <source>
        <dbReference type="ARBA" id="ARBA00022448"/>
    </source>
</evidence>
<gene>
    <name evidence="9" type="ORF">ENG67_06465</name>
</gene>
<feature type="transmembrane region" description="Helical" evidence="8">
    <location>
        <begin position="294"/>
        <end position="313"/>
    </location>
</feature>
<evidence type="ECO:0000256" key="2">
    <source>
        <dbReference type="ARBA" id="ARBA00010110"/>
    </source>
</evidence>
<evidence type="ECO:0000256" key="6">
    <source>
        <dbReference type="ARBA" id="ARBA00022989"/>
    </source>
</evidence>
<evidence type="ECO:0000256" key="1">
    <source>
        <dbReference type="ARBA" id="ARBA00004651"/>
    </source>
</evidence>
<comment type="subcellular location">
    <subcellularLocation>
        <location evidence="1">Cell membrane</location>
        <topology evidence="1">Multi-pass membrane protein</topology>
    </subcellularLocation>
</comment>
<feature type="transmembrane region" description="Helical" evidence="8">
    <location>
        <begin position="39"/>
        <end position="57"/>
    </location>
</feature>
<organism evidence="9">
    <name type="scientific">candidate division WOR-3 bacterium</name>
    <dbReference type="NCBI Taxonomy" id="2052148"/>
    <lineage>
        <taxon>Bacteria</taxon>
        <taxon>Bacteria division WOR-3</taxon>
    </lineage>
</organism>
<name>A0A7C1BCS8_UNCW3</name>
<reference evidence="9" key="1">
    <citation type="journal article" date="2020" name="mSystems">
        <title>Genome- and Community-Level Interaction Insights into Carbon Utilization and Element Cycling Functions of Hydrothermarchaeota in Hydrothermal Sediment.</title>
        <authorList>
            <person name="Zhou Z."/>
            <person name="Liu Y."/>
            <person name="Xu W."/>
            <person name="Pan J."/>
            <person name="Luo Z.H."/>
            <person name="Li M."/>
        </authorList>
    </citation>
    <scope>NUCLEOTIDE SEQUENCE [LARGE SCALE GENOMIC DNA]</scope>
    <source>
        <strain evidence="9">HyVt-237</strain>
    </source>
</reference>
<feature type="transmembrane region" description="Helical" evidence="8">
    <location>
        <begin position="200"/>
        <end position="219"/>
    </location>
</feature>
<accession>A0A7C1BCS8</accession>
<dbReference type="EMBL" id="DRBW01000237">
    <property type="protein sequence ID" value="HDM90830.1"/>
    <property type="molecule type" value="Genomic_DNA"/>
</dbReference>
<evidence type="ECO:0000256" key="5">
    <source>
        <dbReference type="ARBA" id="ARBA00022692"/>
    </source>
</evidence>
<evidence type="ECO:0000256" key="4">
    <source>
        <dbReference type="ARBA" id="ARBA00022475"/>
    </source>
</evidence>